<dbReference type="PROSITE" id="PS51354">
    <property type="entry name" value="GLUTAREDOXIN_2"/>
    <property type="match status" value="1"/>
</dbReference>
<feature type="region of interest" description="Disordered" evidence="1">
    <location>
        <begin position="174"/>
        <end position="204"/>
    </location>
</feature>
<proteinExistence type="predicted"/>
<dbReference type="Pfam" id="PF13511">
    <property type="entry name" value="DUF4124"/>
    <property type="match status" value="1"/>
</dbReference>
<dbReference type="InterPro" id="IPR025392">
    <property type="entry name" value="DUF4124"/>
</dbReference>
<dbReference type="Pfam" id="PF00462">
    <property type="entry name" value="Glutaredoxin"/>
    <property type="match status" value="1"/>
</dbReference>
<comment type="caution">
    <text evidence="5">The sequence shown here is derived from an EMBL/GenBank/DDBJ whole genome shotgun (WGS) entry which is preliminary data.</text>
</comment>
<dbReference type="InterPro" id="IPR002109">
    <property type="entry name" value="Glutaredoxin"/>
</dbReference>
<evidence type="ECO:0000313" key="5">
    <source>
        <dbReference type="EMBL" id="RMX00974.1"/>
    </source>
</evidence>
<dbReference type="RefSeq" id="WP_122253619.1">
    <property type="nucleotide sequence ID" value="NZ_RDQL01000004.1"/>
</dbReference>
<evidence type="ECO:0000256" key="2">
    <source>
        <dbReference type="SAM" id="SignalP"/>
    </source>
</evidence>
<organism evidence="5 6">
    <name type="scientific">Allofranklinella schreckenbergeri</name>
    <dbReference type="NCBI Taxonomy" id="1076744"/>
    <lineage>
        <taxon>Bacteria</taxon>
        <taxon>Pseudomonadati</taxon>
        <taxon>Pseudomonadota</taxon>
        <taxon>Betaproteobacteria</taxon>
        <taxon>Burkholderiales</taxon>
        <taxon>Comamonadaceae</taxon>
        <taxon>Allofranklinella</taxon>
    </lineage>
</organism>
<keyword evidence="2" id="KW-0732">Signal</keyword>
<gene>
    <name evidence="5" type="ORF">EBQ25_03995</name>
</gene>
<name>A0A3M6QCZ0_9BURK</name>
<reference evidence="5 6" key="1">
    <citation type="submission" date="2018-10" db="EMBL/GenBank/DDBJ databases">
        <title>Comamonadaceae CDC group NO-1 genome sequencing and assembly.</title>
        <authorList>
            <person name="Bernier A.-M."/>
            <person name="Bernard K."/>
        </authorList>
    </citation>
    <scope>NUCLEOTIDE SEQUENCE [LARGE SCALE GENOMIC DNA]</scope>
    <source>
        <strain evidence="5 6">NML161473</strain>
    </source>
</reference>
<evidence type="ECO:0000313" key="6">
    <source>
        <dbReference type="Proteomes" id="UP000267035"/>
    </source>
</evidence>
<keyword evidence="6" id="KW-1185">Reference proteome</keyword>
<dbReference type="Gene3D" id="3.40.30.10">
    <property type="entry name" value="Glutaredoxin"/>
    <property type="match status" value="1"/>
</dbReference>
<evidence type="ECO:0000259" key="4">
    <source>
        <dbReference type="Pfam" id="PF13511"/>
    </source>
</evidence>
<accession>A0A3M6QCZ0</accession>
<feature type="chain" id="PRO_5018093006" evidence="2">
    <location>
        <begin position="25"/>
        <end position="204"/>
    </location>
</feature>
<feature type="domain" description="DUF4124" evidence="4">
    <location>
        <begin position="16"/>
        <end position="47"/>
    </location>
</feature>
<sequence length="204" mass="22091">MRNLTVFSACLGMVCTAFFLPAMAQEVYRSKTASGTVMYSDRALTPGADLVKKEKEALLTDGGFPEALQKAARRYPVVLFSSPDCAPCAQGRKVLNQRGIPFKEYTIATAEDQSVLEEKGIASLPHLTIGRQALRGFNEAQWEQYLNAAGYPATSLLPEGYQAPKVEPLTVLQKQAQKEAAPASVDGLPDVPNLDPSNPTGIRF</sequence>
<feature type="signal peptide" evidence="2">
    <location>
        <begin position="1"/>
        <end position="24"/>
    </location>
</feature>
<dbReference type="EMBL" id="RDQL01000004">
    <property type="protein sequence ID" value="RMX00974.1"/>
    <property type="molecule type" value="Genomic_DNA"/>
</dbReference>
<dbReference type="AlphaFoldDB" id="A0A3M6QCZ0"/>
<protein>
    <submittedName>
        <fullName evidence="5">Glutaredoxin family protein</fullName>
    </submittedName>
</protein>
<dbReference type="CDD" id="cd02976">
    <property type="entry name" value="NrdH"/>
    <property type="match status" value="1"/>
</dbReference>
<feature type="domain" description="Glutaredoxin" evidence="3">
    <location>
        <begin position="77"/>
        <end position="132"/>
    </location>
</feature>
<evidence type="ECO:0000256" key="1">
    <source>
        <dbReference type="SAM" id="MobiDB-lite"/>
    </source>
</evidence>
<dbReference type="Proteomes" id="UP000267035">
    <property type="component" value="Unassembled WGS sequence"/>
</dbReference>
<evidence type="ECO:0000259" key="3">
    <source>
        <dbReference type="Pfam" id="PF00462"/>
    </source>
</evidence>
<dbReference type="InterPro" id="IPR036249">
    <property type="entry name" value="Thioredoxin-like_sf"/>
</dbReference>
<feature type="compositionally biased region" description="Polar residues" evidence="1">
    <location>
        <begin position="195"/>
        <end position="204"/>
    </location>
</feature>
<dbReference type="SUPFAM" id="SSF52833">
    <property type="entry name" value="Thioredoxin-like"/>
    <property type="match status" value="1"/>
</dbReference>